<evidence type="ECO:0000256" key="1">
    <source>
        <dbReference type="SAM" id="SignalP"/>
    </source>
</evidence>
<dbReference type="EMBL" id="CM026424">
    <property type="protein sequence ID" value="KAG0578424.1"/>
    <property type="molecule type" value="Genomic_DNA"/>
</dbReference>
<reference evidence="3" key="1">
    <citation type="submission" date="2020-06" db="EMBL/GenBank/DDBJ databases">
        <title>WGS assembly of Ceratodon purpureus strain R40.</title>
        <authorList>
            <person name="Carey S.B."/>
            <person name="Jenkins J."/>
            <person name="Shu S."/>
            <person name="Lovell J.T."/>
            <person name="Sreedasyam A."/>
            <person name="Maumus F."/>
            <person name="Tiley G.P."/>
            <person name="Fernandez-Pozo N."/>
            <person name="Barry K."/>
            <person name="Chen C."/>
            <person name="Wang M."/>
            <person name="Lipzen A."/>
            <person name="Daum C."/>
            <person name="Saski C.A."/>
            <person name="Payton A.C."/>
            <person name="Mcbreen J.C."/>
            <person name="Conrad R.E."/>
            <person name="Kollar L.M."/>
            <person name="Olsson S."/>
            <person name="Huttunen S."/>
            <person name="Landis J.B."/>
            <person name="Wickett N.J."/>
            <person name="Johnson M.G."/>
            <person name="Rensing S.A."/>
            <person name="Grimwood J."/>
            <person name="Schmutz J."/>
            <person name="Mcdaniel S.F."/>
        </authorList>
    </citation>
    <scope>NUCLEOTIDE SEQUENCE</scope>
    <source>
        <strain evidence="3">R40</strain>
    </source>
</reference>
<keyword evidence="4" id="KW-1185">Reference proteome</keyword>
<dbReference type="NCBIfam" id="TIGR01444">
    <property type="entry name" value="fkbM_fam"/>
    <property type="match status" value="1"/>
</dbReference>
<protein>
    <recommendedName>
        <fullName evidence="2">Methyltransferase FkbM domain-containing protein</fullName>
    </recommendedName>
</protein>
<dbReference type="PANTHER" id="PTHR34203:SF13">
    <property type="entry name" value="EXPRESSED PROTEIN"/>
    <property type="match status" value="1"/>
</dbReference>
<evidence type="ECO:0000313" key="4">
    <source>
        <dbReference type="Proteomes" id="UP000822688"/>
    </source>
</evidence>
<dbReference type="PANTHER" id="PTHR34203">
    <property type="entry name" value="METHYLTRANSFERASE, FKBM FAMILY PROTEIN"/>
    <property type="match status" value="1"/>
</dbReference>
<gene>
    <name evidence="3" type="ORF">KC19_4G021600</name>
</gene>
<dbReference type="InterPro" id="IPR052514">
    <property type="entry name" value="SAM-dependent_MTase"/>
</dbReference>
<dbReference type="Pfam" id="PF05050">
    <property type="entry name" value="Methyltransf_21"/>
    <property type="match status" value="1"/>
</dbReference>
<name>A0A8T0I4K0_CERPU</name>
<keyword evidence="1" id="KW-0732">Signal</keyword>
<accession>A0A8T0I4K0</accession>
<proteinExistence type="predicted"/>
<comment type="caution">
    <text evidence="3">The sequence shown here is derived from an EMBL/GenBank/DDBJ whole genome shotgun (WGS) entry which is preliminary data.</text>
</comment>
<dbReference type="SUPFAM" id="SSF53335">
    <property type="entry name" value="S-adenosyl-L-methionine-dependent methyltransferases"/>
    <property type="match status" value="1"/>
</dbReference>
<dbReference type="InterPro" id="IPR006342">
    <property type="entry name" value="FkbM_mtfrase"/>
</dbReference>
<feature type="signal peptide" evidence="1">
    <location>
        <begin position="1"/>
        <end position="19"/>
    </location>
</feature>
<organism evidence="3 4">
    <name type="scientific">Ceratodon purpureus</name>
    <name type="common">Fire moss</name>
    <name type="synonym">Dicranum purpureum</name>
    <dbReference type="NCBI Taxonomy" id="3225"/>
    <lineage>
        <taxon>Eukaryota</taxon>
        <taxon>Viridiplantae</taxon>
        <taxon>Streptophyta</taxon>
        <taxon>Embryophyta</taxon>
        <taxon>Bryophyta</taxon>
        <taxon>Bryophytina</taxon>
        <taxon>Bryopsida</taxon>
        <taxon>Dicranidae</taxon>
        <taxon>Pseudoditrichales</taxon>
        <taxon>Ditrichaceae</taxon>
        <taxon>Ceratodon</taxon>
    </lineage>
</organism>
<dbReference type="InterPro" id="IPR029063">
    <property type="entry name" value="SAM-dependent_MTases_sf"/>
</dbReference>
<dbReference type="Gene3D" id="3.40.50.150">
    <property type="entry name" value="Vaccinia Virus protein VP39"/>
    <property type="match status" value="1"/>
</dbReference>
<evidence type="ECO:0000313" key="3">
    <source>
        <dbReference type="EMBL" id="KAG0578424.1"/>
    </source>
</evidence>
<dbReference type="Proteomes" id="UP000822688">
    <property type="component" value="Chromosome 4"/>
</dbReference>
<dbReference type="AlphaFoldDB" id="A0A8T0I4K0"/>
<feature type="domain" description="Methyltransferase FkbM" evidence="2">
    <location>
        <begin position="158"/>
        <end position="328"/>
    </location>
</feature>
<evidence type="ECO:0000259" key="2">
    <source>
        <dbReference type="Pfam" id="PF05050"/>
    </source>
</evidence>
<feature type="chain" id="PRO_5035914536" description="Methyltransferase FkbM domain-containing protein" evidence="1">
    <location>
        <begin position="20"/>
        <end position="346"/>
    </location>
</feature>
<sequence length="346" mass="37941">MACMGIRTLLLWVIQTISTKCSIAGRQCGQLYTLGIITTFGIVVFVSTRDRQLAAGQAALQLLHLSSNVHAGVVAPFDCWHASQAKPVLAHEVEGVGRPFMVSLADLGAPQRPNRNFDRVAKGKKLQKAAVATMVQRVLEHRLRLPSESRAAVEWVVDVGANVGMATFAAAAMGFGVVAVEPVLENMQRLCDGLYFNRAHPQMVKLFHAALSDMPHANLTLHKVLGRLDNSAVSAESAVAAFPSNKVEAVTVPCTTVDLLVHEAAVVMLKVDVQGHEYRVLRGATQLLARPAPHAPYLVYEEDQRLLRVNNSSSREILHLLQGLGYKYCRKEGMDRHCWKDKFPAR</sequence>